<dbReference type="InterPro" id="IPR000836">
    <property type="entry name" value="PRTase_dom"/>
</dbReference>
<sequence>MMKNGLVRNIRTSFSLAMAATADIILPRYCTICGRRLLSAEQFICIYCLGEFPFTHFWKLEHNRMADKFNEMIQSETGPRRATEDGAGNEEKIQDREPYGYAAALFMYRDDAPYRKIQYRLKYKGDTGCGRFFGKMLGDRLAGSSLFSNADVVIPVPLHWTRLWQRGYNQAEVIAKEIAGCLGAGLRTDILVRTRKTKTQTKLDVESKRENVRNAFSVRPDSIRAMADATHIILVDDVFTTGATIFECFRALRKAAEECEAKQKARISAVTLGFVDSG</sequence>
<reference evidence="2" key="1">
    <citation type="submission" date="2020-10" db="EMBL/GenBank/DDBJ databases">
        <authorList>
            <person name="Gilroy R."/>
        </authorList>
    </citation>
    <scope>NUCLEOTIDE SEQUENCE</scope>
    <source>
        <strain evidence="2">F1-3629</strain>
    </source>
</reference>
<organism evidence="2 3">
    <name type="scientific">Candidatus Cryptobacteroides gallistercoris</name>
    <dbReference type="NCBI Taxonomy" id="2840765"/>
    <lineage>
        <taxon>Bacteria</taxon>
        <taxon>Pseudomonadati</taxon>
        <taxon>Bacteroidota</taxon>
        <taxon>Bacteroidia</taxon>
        <taxon>Bacteroidales</taxon>
        <taxon>Candidatus Cryptobacteroides</taxon>
    </lineage>
</organism>
<dbReference type="InterPro" id="IPR029057">
    <property type="entry name" value="PRTase-like"/>
</dbReference>
<dbReference type="Gene3D" id="3.40.50.2020">
    <property type="match status" value="1"/>
</dbReference>
<evidence type="ECO:0000313" key="2">
    <source>
        <dbReference type="EMBL" id="MBO8453337.1"/>
    </source>
</evidence>
<dbReference type="SUPFAM" id="SSF53271">
    <property type="entry name" value="PRTase-like"/>
    <property type="match status" value="1"/>
</dbReference>
<dbReference type="PANTHER" id="PTHR47505:SF1">
    <property type="entry name" value="DNA UTILIZATION PROTEIN YHGH"/>
    <property type="match status" value="1"/>
</dbReference>
<dbReference type="InterPro" id="IPR051910">
    <property type="entry name" value="ComF/GntX_DNA_util-trans"/>
</dbReference>
<dbReference type="PANTHER" id="PTHR47505">
    <property type="entry name" value="DNA UTILIZATION PROTEIN YHGH"/>
    <property type="match status" value="1"/>
</dbReference>
<proteinExistence type="inferred from homology"/>
<reference evidence="2" key="2">
    <citation type="journal article" date="2021" name="PeerJ">
        <title>Extensive microbial diversity within the chicken gut microbiome revealed by metagenomics and culture.</title>
        <authorList>
            <person name="Gilroy R."/>
            <person name="Ravi A."/>
            <person name="Getino M."/>
            <person name="Pursley I."/>
            <person name="Horton D.L."/>
            <person name="Alikhan N.F."/>
            <person name="Baker D."/>
            <person name="Gharbi K."/>
            <person name="Hall N."/>
            <person name="Watson M."/>
            <person name="Adriaenssens E.M."/>
            <person name="Foster-Nyarko E."/>
            <person name="Jarju S."/>
            <person name="Secka A."/>
            <person name="Antonio M."/>
            <person name="Oren A."/>
            <person name="Chaudhuri R.R."/>
            <person name="La Ragione R."/>
            <person name="Hildebrand F."/>
            <person name="Pallen M.J."/>
        </authorList>
    </citation>
    <scope>NUCLEOTIDE SEQUENCE</scope>
    <source>
        <strain evidence="2">F1-3629</strain>
    </source>
</reference>
<comment type="similarity">
    <text evidence="1">Belongs to the ComF/GntX family.</text>
</comment>
<evidence type="ECO:0000256" key="1">
    <source>
        <dbReference type="ARBA" id="ARBA00008007"/>
    </source>
</evidence>
<name>A0A940IFU8_9BACT</name>
<accession>A0A940IFU8</accession>
<dbReference type="AlphaFoldDB" id="A0A940IFU8"/>
<dbReference type="Proteomes" id="UP000771749">
    <property type="component" value="Unassembled WGS sequence"/>
</dbReference>
<protein>
    <submittedName>
        <fullName evidence="2">ComF family protein</fullName>
    </submittedName>
</protein>
<dbReference type="CDD" id="cd06223">
    <property type="entry name" value="PRTases_typeI"/>
    <property type="match status" value="1"/>
</dbReference>
<comment type="caution">
    <text evidence="2">The sequence shown here is derived from an EMBL/GenBank/DDBJ whole genome shotgun (WGS) entry which is preliminary data.</text>
</comment>
<dbReference type="EMBL" id="JADIMJ010000021">
    <property type="protein sequence ID" value="MBO8453337.1"/>
    <property type="molecule type" value="Genomic_DNA"/>
</dbReference>
<evidence type="ECO:0000313" key="3">
    <source>
        <dbReference type="Proteomes" id="UP000771749"/>
    </source>
</evidence>
<gene>
    <name evidence="2" type="ORF">IAC07_01270</name>
</gene>